<name>A0A3N2RKZ0_LYSEN</name>
<gene>
    <name evidence="1" type="ORF">D9T17_05800</name>
</gene>
<evidence type="ECO:0000313" key="1">
    <source>
        <dbReference type="EMBL" id="ROU08069.1"/>
    </source>
</evidence>
<organism evidence="1 2">
    <name type="scientific">Lysobacter enzymogenes</name>
    <dbReference type="NCBI Taxonomy" id="69"/>
    <lineage>
        <taxon>Bacteria</taxon>
        <taxon>Pseudomonadati</taxon>
        <taxon>Pseudomonadota</taxon>
        <taxon>Gammaproteobacteria</taxon>
        <taxon>Lysobacterales</taxon>
        <taxon>Lysobacteraceae</taxon>
        <taxon>Lysobacter</taxon>
    </lineage>
</organism>
<protein>
    <submittedName>
        <fullName evidence="1">Tetratricopeptide repeat protein</fullName>
    </submittedName>
</protein>
<sequence>MRGRPRCADSAMPSFVLSSSALPSFALSSSAHRMTEPRPDLTALLQRAHAAIAQARDVEAVRLLQRVLECDPDNLHAQYLLAIQHAQLGLYDRAEQRLRAVLARLPGFVVARFQLAQLLLMRGIASDARQWLRPVLDAPAPLGDYARALDAAAAGDAARACALIETAQRLPQPIPELAADMDRLLASLRAAPANAAGGTSAPMRPARVAAT</sequence>
<dbReference type="EMBL" id="RCTY01000018">
    <property type="protein sequence ID" value="ROU08069.1"/>
    <property type="molecule type" value="Genomic_DNA"/>
</dbReference>
<dbReference type="AlphaFoldDB" id="A0A3N2RKZ0"/>
<evidence type="ECO:0000313" key="2">
    <source>
        <dbReference type="Proteomes" id="UP000275910"/>
    </source>
</evidence>
<accession>A0A3N2RKZ0</accession>
<dbReference type="Pfam" id="PF14559">
    <property type="entry name" value="TPR_19"/>
    <property type="match status" value="1"/>
</dbReference>
<dbReference type="InterPro" id="IPR011990">
    <property type="entry name" value="TPR-like_helical_dom_sf"/>
</dbReference>
<dbReference type="SMART" id="SM00028">
    <property type="entry name" value="TPR"/>
    <property type="match status" value="2"/>
</dbReference>
<dbReference type="SUPFAM" id="SSF48452">
    <property type="entry name" value="TPR-like"/>
    <property type="match status" value="1"/>
</dbReference>
<dbReference type="InterPro" id="IPR019734">
    <property type="entry name" value="TPR_rpt"/>
</dbReference>
<proteinExistence type="predicted"/>
<dbReference type="Proteomes" id="UP000275910">
    <property type="component" value="Unassembled WGS sequence"/>
</dbReference>
<comment type="caution">
    <text evidence="1">The sequence shown here is derived from an EMBL/GenBank/DDBJ whole genome shotgun (WGS) entry which is preliminary data.</text>
</comment>
<reference evidence="1 2" key="1">
    <citation type="submission" date="2018-10" db="EMBL/GenBank/DDBJ databases">
        <title>The genome of Lysobacter enzymogenes OH11.</title>
        <authorList>
            <person name="Liu F."/>
            <person name="Zhao Y."/>
            <person name="Qian G."/>
            <person name="Chen Y."/>
            <person name="Xu H."/>
        </authorList>
    </citation>
    <scope>NUCLEOTIDE SEQUENCE [LARGE SCALE GENOMIC DNA]</scope>
    <source>
        <strain evidence="1 2">OH11</strain>
    </source>
</reference>
<dbReference type="Gene3D" id="1.25.40.10">
    <property type="entry name" value="Tetratricopeptide repeat domain"/>
    <property type="match status" value="1"/>
</dbReference>